<accession>A0A938XZM0</accession>
<evidence type="ECO:0000313" key="2">
    <source>
        <dbReference type="Proteomes" id="UP000717624"/>
    </source>
</evidence>
<dbReference type="RefSeq" id="WP_204517516.1">
    <property type="nucleotide sequence ID" value="NZ_BAABIN010000033.1"/>
</dbReference>
<gene>
    <name evidence="1" type="ORF">JOD01_001399</name>
</gene>
<dbReference type="EMBL" id="JAFBEB010000003">
    <property type="protein sequence ID" value="MBM7589799.1"/>
    <property type="molecule type" value="Genomic_DNA"/>
</dbReference>
<name>A0A938XZM0_9BACL</name>
<comment type="caution">
    <text evidence="1">The sequence shown here is derived from an EMBL/GenBank/DDBJ whole genome shotgun (WGS) entry which is preliminary data.</text>
</comment>
<dbReference type="AlphaFoldDB" id="A0A938XZM0"/>
<dbReference type="Proteomes" id="UP000717624">
    <property type="component" value="Unassembled WGS sequence"/>
</dbReference>
<reference evidence="1" key="1">
    <citation type="submission" date="2021-01" db="EMBL/GenBank/DDBJ databases">
        <title>Genomic Encyclopedia of Type Strains, Phase IV (KMG-IV): sequencing the most valuable type-strain genomes for metagenomic binning, comparative biology and taxonomic classification.</title>
        <authorList>
            <person name="Goeker M."/>
        </authorList>
    </citation>
    <scope>NUCLEOTIDE SEQUENCE</scope>
    <source>
        <strain evidence="1">DSM 25523</strain>
    </source>
</reference>
<organism evidence="1 2">
    <name type="scientific">Brevibacillus fulvus</name>
    <dbReference type="NCBI Taxonomy" id="1125967"/>
    <lineage>
        <taxon>Bacteria</taxon>
        <taxon>Bacillati</taxon>
        <taxon>Bacillota</taxon>
        <taxon>Bacilli</taxon>
        <taxon>Bacillales</taxon>
        <taxon>Paenibacillaceae</taxon>
        <taxon>Brevibacillus</taxon>
    </lineage>
</organism>
<protein>
    <submittedName>
        <fullName evidence="1">Uncharacterized protein</fullName>
    </submittedName>
</protein>
<evidence type="ECO:0000313" key="1">
    <source>
        <dbReference type="EMBL" id="MBM7589799.1"/>
    </source>
</evidence>
<sequence>MRTIIATIVTGPDEREWLDMELPAEIPVGRIAVLTADALRGEVSDLEMVQFSLEQKRAEGEWQTLEQDKSLEQQLVCDGAYLRVQRGFSTVDTGKPLNGWRSLFDTVRPFALVSSLRDEDTEPQPGYVWKLLE</sequence>
<proteinExistence type="predicted"/>
<keyword evidence="2" id="KW-1185">Reference proteome</keyword>